<dbReference type="RefSeq" id="WP_151157581.1">
    <property type="nucleotide sequence ID" value="NZ_VZRA01000004.1"/>
</dbReference>
<dbReference type="EMBL" id="VZRA01000004">
    <property type="protein sequence ID" value="KAB0668945.1"/>
    <property type="molecule type" value="Genomic_DNA"/>
</dbReference>
<proteinExistence type="predicted"/>
<name>A0ABQ6TL63_9BACT</name>
<dbReference type="Proteomes" id="UP000798046">
    <property type="component" value="Unassembled WGS sequence"/>
</dbReference>
<gene>
    <name evidence="1" type="ORF">F6V30_13995</name>
</gene>
<evidence type="ECO:0000313" key="2">
    <source>
        <dbReference type="Proteomes" id="UP000798046"/>
    </source>
</evidence>
<protein>
    <submittedName>
        <fullName evidence="1">Uncharacterized protein</fullName>
    </submittedName>
</protein>
<keyword evidence="2" id="KW-1185">Reference proteome</keyword>
<evidence type="ECO:0000313" key="1">
    <source>
        <dbReference type="EMBL" id="KAB0668945.1"/>
    </source>
</evidence>
<reference evidence="1 2" key="1">
    <citation type="journal article" date="2020" name="Microorganisms">
        <title>Description of Three Novel Members in the Family Geobacteraceae, Oryzomonas japonicum gen. nov., sp. nov., Oryzomonas sagensis sp. nov., and Oryzomonas ruber sp. nov.</title>
        <authorList>
            <person name="Xu Z."/>
            <person name="Masuda Y."/>
            <person name="Hayakawa C."/>
            <person name="Ushijima N."/>
            <person name="Kawano K."/>
            <person name="Shiratori Y."/>
            <person name="Senoo K."/>
            <person name="Itoh H."/>
        </authorList>
    </citation>
    <scope>NUCLEOTIDE SEQUENCE [LARGE SCALE GENOMIC DNA]</scope>
    <source>
        <strain evidence="1 2">Red100</strain>
    </source>
</reference>
<sequence>MEIEVIKPELLVYQTDGHEMFATHGQVVGRIMNFNEEQRKNSEENWNAADPDMKPVARIPRVVAIKLQQLGILEDADELGKWLERHPEYKRTEKQIGEKPKLFVDLAR</sequence>
<comment type="caution">
    <text evidence="1">The sequence shown here is derived from an EMBL/GenBank/DDBJ whole genome shotgun (WGS) entry which is preliminary data.</text>
</comment>
<organism evidence="1 2">
    <name type="scientific">Oryzomonas sagensis</name>
    <dbReference type="NCBI Taxonomy" id="2603857"/>
    <lineage>
        <taxon>Bacteria</taxon>
        <taxon>Pseudomonadati</taxon>
        <taxon>Thermodesulfobacteriota</taxon>
        <taxon>Desulfuromonadia</taxon>
        <taxon>Geobacterales</taxon>
        <taxon>Geobacteraceae</taxon>
        <taxon>Oryzomonas</taxon>
    </lineage>
</organism>
<accession>A0ABQ6TL63</accession>